<evidence type="ECO:0000259" key="2">
    <source>
        <dbReference type="Pfam" id="PF04316"/>
    </source>
</evidence>
<feature type="domain" description="Anti-sigma-28 factor FlgM C-terminal" evidence="2">
    <location>
        <begin position="75"/>
        <end position="104"/>
    </location>
</feature>
<name>A0ABR6WWL2_9FIRM</name>
<evidence type="ECO:0000313" key="3">
    <source>
        <dbReference type="EMBL" id="MBC3805012.1"/>
    </source>
</evidence>
<dbReference type="Proteomes" id="UP000603234">
    <property type="component" value="Unassembled WGS sequence"/>
</dbReference>
<dbReference type="RefSeq" id="WP_186842895.1">
    <property type="nucleotide sequence ID" value="NZ_WJBC01000017.1"/>
</dbReference>
<gene>
    <name evidence="3" type="ORF">GH808_11275</name>
</gene>
<reference evidence="3 4" key="1">
    <citation type="journal article" date="2020" name="mSystems">
        <title>Defining Genomic and Predicted Metabolic Features of the Acetobacterium Genus.</title>
        <authorList>
            <person name="Ross D.E."/>
            <person name="Marshall C.W."/>
            <person name="Gulliver D."/>
            <person name="May H.D."/>
            <person name="Norman R.S."/>
        </authorList>
    </citation>
    <scope>NUCLEOTIDE SEQUENCE [LARGE SCALE GENOMIC DNA]</scope>
    <source>
        <strain evidence="3 4">DSM 8238</strain>
    </source>
</reference>
<evidence type="ECO:0000313" key="4">
    <source>
        <dbReference type="Proteomes" id="UP000603234"/>
    </source>
</evidence>
<dbReference type="InterPro" id="IPR031316">
    <property type="entry name" value="FlgM_C"/>
</dbReference>
<dbReference type="SUPFAM" id="SSF101498">
    <property type="entry name" value="Anti-sigma factor FlgM"/>
    <property type="match status" value="1"/>
</dbReference>
<feature type="compositionally biased region" description="Polar residues" evidence="1">
    <location>
        <begin position="1"/>
        <end position="23"/>
    </location>
</feature>
<dbReference type="Pfam" id="PF04316">
    <property type="entry name" value="FlgM"/>
    <property type="match status" value="1"/>
</dbReference>
<feature type="compositionally biased region" description="Basic and acidic residues" evidence="1">
    <location>
        <begin position="24"/>
        <end position="44"/>
    </location>
</feature>
<dbReference type="InterPro" id="IPR035890">
    <property type="entry name" value="Anti-sigma-28_factor_FlgM_sf"/>
</dbReference>
<organism evidence="3 4">
    <name type="scientific">Acetobacterium fimetarium</name>
    <dbReference type="NCBI Taxonomy" id="52691"/>
    <lineage>
        <taxon>Bacteria</taxon>
        <taxon>Bacillati</taxon>
        <taxon>Bacillota</taxon>
        <taxon>Clostridia</taxon>
        <taxon>Eubacteriales</taxon>
        <taxon>Eubacteriaceae</taxon>
        <taxon>Acetobacterium</taxon>
    </lineage>
</organism>
<accession>A0ABR6WWL2</accession>
<proteinExistence type="predicted"/>
<evidence type="ECO:0000256" key="1">
    <source>
        <dbReference type="SAM" id="MobiDB-lite"/>
    </source>
</evidence>
<feature type="region of interest" description="Disordered" evidence="1">
    <location>
        <begin position="1"/>
        <end position="53"/>
    </location>
</feature>
<sequence length="104" mass="11287">MKIGLGNNNTTVQSKIGQETATESTRKADLKENKTSIAKTKTDSTEISSNHNTSFEDSRINVAKSAVLYDVTVKESDRLSEIKKAVQNGTYHVAASEIADAILK</sequence>
<comment type="caution">
    <text evidence="3">The sequence shown here is derived from an EMBL/GenBank/DDBJ whole genome shotgun (WGS) entry which is preliminary data.</text>
</comment>
<dbReference type="EMBL" id="WJBC01000017">
    <property type="protein sequence ID" value="MBC3805012.1"/>
    <property type="molecule type" value="Genomic_DNA"/>
</dbReference>
<keyword evidence="4" id="KW-1185">Reference proteome</keyword>
<protein>
    <recommendedName>
        <fullName evidence="2">Anti-sigma-28 factor FlgM C-terminal domain-containing protein</fullName>
    </recommendedName>
</protein>